<protein>
    <submittedName>
        <fullName evidence="2">Uncharacterized protein</fullName>
    </submittedName>
</protein>
<dbReference type="EnsemblProtists" id="EOD31563">
    <property type="protein sequence ID" value="EOD31563"/>
    <property type="gene ID" value="EMIHUDRAFT_231737"/>
</dbReference>
<dbReference type="AlphaFoldDB" id="A0A0D3K728"/>
<feature type="chain" id="PRO_5044216203" evidence="1">
    <location>
        <begin position="18"/>
        <end position="364"/>
    </location>
</feature>
<feature type="signal peptide" evidence="1">
    <location>
        <begin position="1"/>
        <end position="17"/>
    </location>
</feature>
<evidence type="ECO:0000313" key="2">
    <source>
        <dbReference type="EnsemblProtists" id="EOD31563"/>
    </source>
</evidence>
<dbReference type="KEGG" id="ehx:EMIHUDRAFT_231737"/>
<keyword evidence="1" id="KW-0732">Signal</keyword>
<dbReference type="GeneID" id="17276836"/>
<organism evidence="2 3">
    <name type="scientific">Emiliania huxleyi (strain CCMP1516)</name>
    <dbReference type="NCBI Taxonomy" id="280463"/>
    <lineage>
        <taxon>Eukaryota</taxon>
        <taxon>Haptista</taxon>
        <taxon>Haptophyta</taxon>
        <taxon>Prymnesiophyceae</taxon>
        <taxon>Isochrysidales</taxon>
        <taxon>Noelaerhabdaceae</taxon>
        <taxon>Emiliania</taxon>
    </lineage>
</organism>
<dbReference type="Proteomes" id="UP000013827">
    <property type="component" value="Unassembled WGS sequence"/>
</dbReference>
<sequence>MHLVFSLVLPLATGAGAARRYGCTTRSSPFFDSRAHFSDSIACSAVGAARAERFGQAGGSVARRLSHSECVGVHGCMDPKAFNYDSSATCHENICVDKRPGCMNSTALNYNPEANVHCPTAIVLEGCPCEPVLEGCMSPLALNYNSNANRQGVPCDFGRRGCTDTASPDYDSNAEIDDGSCTEHVPGCTDARAPNFMCEGGGAGGSEGALSHYFWPSPVVGSCEEFIWGCTDSAAENYNSSATASRPEAVAELRDPETRRNAISALVELSQTAGLVATGSEGGLATPTSPRLHMRALWTGAACLDAFGDYQTDNRGDVGSWGEAEAEAEALQAALPSLCQRLAAALSQQAVEEIDRPPCRSPRC</sequence>
<evidence type="ECO:0000313" key="3">
    <source>
        <dbReference type="Proteomes" id="UP000013827"/>
    </source>
</evidence>
<evidence type="ECO:0000256" key="1">
    <source>
        <dbReference type="SAM" id="SignalP"/>
    </source>
</evidence>
<dbReference type="HOGENOM" id="CLU_761719_0_0_1"/>
<reference evidence="3" key="1">
    <citation type="journal article" date="2013" name="Nature">
        <title>Pan genome of the phytoplankton Emiliania underpins its global distribution.</title>
        <authorList>
            <person name="Read B.A."/>
            <person name="Kegel J."/>
            <person name="Klute M.J."/>
            <person name="Kuo A."/>
            <person name="Lefebvre S.C."/>
            <person name="Maumus F."/>
            <person name="Mayer C."/>
            <person name="Miller J."/>
            <person name="Monier A."/>
            <person name="Salamov A."/>
            <person name="Young J."/>
            <person name="Aguilar M."/>
            <person name="Claverie J.M."/>
            <person name="Frickenhaus S."/>
            <person name="Gonzalez K."/>
            <person name="Herman E.K."/>
            <person name="Lin Y.C."/>
            <person name="Napier J."/>
            <person name="Ogata H."/>
            <person name="Sarno A.F."/>
            <person name="Shmutz J."/>
            <person name="Schroeder D."/>
            <person name="de Vargas C."/>
            <person name="Verret F."/>
            <person name="von Dassow P."/>
            <person name="Valentin K."/>
            <person name="Van de Peer Y."/>
            <person name="Wheeler G."/>
            <person name="Dacks J.B."/>
            <person name="Delwiche C.F."/>
            <person name="Dyhrman S.T."/>
            <person name="Glockner G."/>
            <person name="John U."/>
            <person name="Richards T."/>
            <person name="Worden A.Z."/>
            <person name="Zhang X."/>
            <person name="Grigoriev I.V."/>
            <person name="Allen A.E."/>
            <person name="Bidle K."/>
            <person name="Borodovsky M."/>
            <person name="Bowler C."/>
            <person name="Brownlee C."/>
            <person name="Cock J.M."/>
            <person name="Elias M."/>
            <person name="Gladyshev V.N."/>
            <person name="Groth M."/>
            <person name="Guda C."/>
            <person name="Hadaegh A."/>
            <person name="Iglesias-Rodriguez M.D."/>
            <person name="Jenkins J."/>
            <person name="Jones B.M."/>
            <person name="Lawson T."/>
            <person name="Leese F."/>
            <person name="Lindquist E."/>
            <person name="Lobanov A."/>
            <person name="Lomsadze A."/>
            <person name="Malik S.B."/>
            <person name="Marsh M.E."/>
            <person name="Mackinder L."/>
            <person name="Mock T."/>
            <person name="Mueller-Roeber B."/>
            <person name="Pagarete A."/>
            <person name="Parker M."/>
            <person name="Probert I."/>
            <person name="Quesneville H."/>
            <person name="Raines C."/>
            <person name="Rensing S.A."/>
            <person name="Riano-Pachon D.M."/>
            <person name="Richier S."/>
            <person name="Rokitta S."/>
            <person name="Shiraiwa Y."/>
            <person name="Soanes D.M."/>
            <person name="van der Giezen M."/>
            <person name="Wahlund T.M."/>
            <person name="Williams B."/>
            <person name="Wilson W."/>
            <person name="Wolfe G."/>
            <person name="Wurch L.L."/>
        </authorList>
    </citation>
    <scope>NUCLEOTIDE SEQUENCE</scope>
</reference>
<proteinExistence type="predicted"/>
<dbReference type="PaxDb" id="2903-EOD31563"/>
<accession>A0A0D3K728</accession>
<name>A0A0D3K728_EMIH1</name>
<reference evidence="2" key="2">
    <citation type="submission" date="2024-10" db="UniProtKB">
        <authorList>
            <consortium name="EnsemblProtists"/>
        </authorList>
    </citation>
    <scope>IDENTIFICATION</scope>
</reference>
<dbReference type="RefSeq" id="XP_005783992.1">
    <property type="nucleotide sequence ID" value="XM_005783935.1"/>
</dbReference>
<keyword evidence="3" id="KW-1185">Reference proteome</keyword>